<name>A0A482UBY3_9PSED</name>
<dbReference type="PANTHER" id="PTHR42905">
    <property type="entry name" value="PHOSPHOENOLPYRUVATE CARBOXYLASE"/>
    <property type="match status" value="1"/>
</dbReference>
<proteinExistence type="predicted"/>
<dbReference type="InterPro" id="IPR015813">
    <property type="entry name" value="Pyrv/PenolPyrv_kinase-like_dom"/>
</dbReference>
<dbReference type="AlphaFoldDB" id="A0A482UBY3"/>
<dbReference type="PANTHER" id="PTHR42905:SF16">
    <property type="entry name" value="CARBOXYPHOSPHONOENOLPYRUVATE PHOSPHONOMUTASE-LIKE PROTEIN (AFU_ORTHOLOGUE AFUA_5G07230)"/>
    <property type="match status" value="1"/>
</dbReference>
<dbReference type="GO" id="GO:0016829">
    <property type="term" value="F:lyase activity"/>
    <property type="evidence" value="ECO:0007669"/>
    <property type="project" value="UniProtKB-KW"/>
</dbReference>
<evidence type="ECO:0000313" key="3">
    <source>
        <dbReference type="Proteomes" id="UP000282800"/>
    </source>
</evidence>
<dbReference type="Pfam" id="PF13714">
    <property type="entry name" value="PEP_mutase"/>
    <property type="match status" value="1"/>
</dbReference>
<organism evidence="2 3">
    <name type="scientific">Pseudomonas songnenensis</name>
    <dbReference type="NCBI Taxonomy" id="1176259"/>
    <lineage>
        <taxon>Bacteria</taxon>
        <taxon>Pseudomonadati</taxon>
        <taxon>Pseudomonadota</taxon>
        <taxon>Gammaproteobacteria</taxon>
        <taxon>Pseudomonadales</taxon>
        <taxon>Pseudomonadaceae</taxon>
        <taxon>Pseudomonas</taxon>
    </lineage>
</organism>
<gene>
    <name evidence="2" type="ORF">EJA06_021450</name>
</gene>
<keyword evidence="2" id="KW-0670">Pyruvate</keyword>
<dbReference type="SUPFAM" id="SSF51621">
    <property type="entry name" value="Phosphoenolpyruvate/pyruvate domain"/>
    <property type="match status" value="1"/>
</dbReference>
<dbReference type="Proteomes" id="UP000282800">
    <property type="component" value="Unassembled WGS sequence"/>
</dbReference>
<dbReference type="OrthoDB" id="9785398at2"/>
<keyword evidence="1" id="KW-0479">Metal-binding</keyword>
<sequence length="278" mass="29360">MIDSSVSQKRAVFRALHQSGCFVLPNPWDAGSAVALAAMGFKALATTSSGYAWSRAHADGQLPRDEILAHMRSMVQATALPVNGDFESGFAETSEGVAESVRMAVETGIAGISIEDSTGDPRQPLREISQATERMYAARQAIDATGGETLLIGRAENFFVGHPDLDDTIQRLQAYAEAGADCLYAPGLRTREQISAVVAAIAPKPVNVLIGWDSDLTVQDLADLGVRRISVGGALARAAWAGFLNAARSIAEHGRFDGFSNAASGAELDALFGKLEKP</sequence>
<dbReference type="RefSeq" id="WP_126190641.1">
    <property type="nucleotide sequence ID" value="NZ_RWYU02000011.1"/>
</dbReference>
<evidence type="ECO:0000313" key="2">
    <source>
        <dbReference type="EMBL" id="RYJ59441.1"/>
    </source>
</evidence>
<comment type="caution">
    <text evidence="2">The sequence shown here is derived from an EMBL/GenBank/DDBJ whole genome shotgun (WGS) entry which is preliminary data.</text>
</comment>
<dbReference type="GO" id="GO:0046872">
    <property type="term" value="F:metal ion binding"/>
    <property type="evidence" value="ECO:0007669"/>
    <property type="project" value="UniProtKB-KW"/>
</dbReference>
<accession>A0A482UBY3</accession>
<keyword evidence="2" id="KW-0456">Lyase</keyword>
<reference evidence="2 3" key="1">
    <citation type="submission" date="2019-01" db="EMBL/GenBank/DDBJ databases">
        <title>High-quality draft genome of. Pseudomonas songnenensis str. L103, a full-fledged denitrifier isolated from 100 meters deep aquifer in a heavily nitrogen fertilized agricultural area.</title>
        <authorList>
            <person name="Liu M."/>
            <person name="Liu B."/>
        </authorList>
    </citation>
    <scope>NUCLEOTIDE SEQUENCE [LARGE SCALE GENOMIC DNA]</scope>
    <source>
        <strain evidence="2 3">L103</strain>
    </source>
</reference>
<dbReference type="Gene3D" id="3.20.20.60">
    <property type="entry name" value="Phosphoenolpyruvate-binding domains"/>
    <property type="match status" value="1"/>
</dbReference>
<protein>
    <submittedName>
        <fullName evidence="2">Isocitrate lyase/phosphoenolpyruvate mutase family protein</fullName>
    </submittedName>
</protein>
<dbReference type="InterPro" id="IPR040442">
    <property type="entry name" value="Pyrv_kinase-like_dom_sf"/>
</dbReference>
<dbReference type="CDD" id="cd00377">
    <property type="entry name" value="ICL_PEPM"/>
    <property type="match status" value="1"/>
</dbReference>
<dbReference type="Gene3D" id="6.10.250.2750">
    <property type="match status" value="1"/>
</dbReference>
<dbReference type="EMBL" id="RWYU02000011">
    <property type="protein sequence ID" value="RYJ59441.1"/>
    <property type="molecule type" value="Genomic_DNA"/>
</dbReference>
<dbReference type="InterPro" id="IPR039556">
    <property type="entry name" value="ICL/PEPM"/>
</dbReference>
<evidence type="ECO:0000256" key="1">
    <source>
        <dbReference type="ARBA" id="ARBA00022723"/>
    </source>
</evidence>